<evidence type="ECO:0000313" key="2">
    <source>
        <dbReference type="Proteomes" id="UP000269945"/>
    </source>
</evidence>
<keyword evidence="2" id="KW-1185">Reference proteome</keyword>
<dbReference type="AlphaFoldDB" id="A0A9X9PU19"/>
<dbReference type="EMBL" id="CYRY02001684">
    <property type="protein sequence ID" value="VCW66323.1"/>
    <property type="molecule type" value="Genomic_DNA"/>
</dbReference>
<name>A0A9X9PU19_GULGU</name>
<sequence>MPLVIDLGFKGGVADPGTPEPAVLS</sequence>
<proteinExistence type="predicted"/>
<reference evidence="1 2" key="1">
    <citation type="submission" date="2018-10" db="EMBL/GenBank/DDBJ databases">
        <authorList>
            <person name="Ekblom R."/>
            <person name="Jareborg N."/>
        </authorList>
    </citation>
    <scope>NUCLEOTIDE SEQUENCE [LARGE SCALE GENOMIC DNA]</scope>
    <source>
        <tissue evidence="1">Muscle</tissue>
    </source>
</reference>
<protein>
    <submittedName>
        <fullName evidence="1">Uncharacterized protein</fullName>
    </submittedName>
</protein>
<accession>A0A9X9PU19</accession>
<organism evidence="1 2">
    <name type="scientific">Gulo gulo</name>
    <name type="common">Wolverine</name>
    <name type="synonym">Gluton</name>
    <dbReference type="NCBI Taxonomy" id="48420"/>
    <lineage>
        <taxon>Eukaryota</taxon>
        <taxon>Metazoa</taxon>
        <taxon>Chordata</taxon>
        <taxon>Craniata</taxon>
        <taxon>Vertebrata</taxon>
        <taxon>Euteleostomi</taxon>
        <taxon>Mammalia</taxon>
        <taxon>Eutheria</taxon>
        <taxon>Laurasiatheria</taxon>
        <taxon>Carnivora</taxon>
        <taxon>Caniformia</taxon>
        <taxon>Musteloidea</taxon>
        <taxon>Mustelidae</taxon>
        <taxon>Guloninae</taxon>
        <taxon>Gulo</taxon>
    </lineage>
</organism>
<comment type="caution">
    <text evidence="1">The sequence shown here is derived from an EMBL/GenBank/DDBJ whole genome shotgun (WGS) entry which is preliminary data.</text>
</comment>
<gene>
    <name evidence="1" type="ORF">BN2614_LOCUS1</name>
</gene>
<evidence type="ECO:0000313" key="1">
    <source>
        <dbReference type="EMBL" id="VCW66323.1"/>
    </source>
</evidence>
<dbReference type="Proteomes" id="UP000269945">
    <property type="component" value="Unassembled WGS sequence"/>
</dbReference>